<evidence type="ECO:0000256" key="3">
    <source>
        <dbReference type="ARBA" id="ARBA00022617"/>
    </source>
</evidence>
<comment type="similarity">
    <text evidence="2 10">Belongs to the cytochrome P450 family.</text>
</comment>
<dbReference type="PRINTS" id="PR00385">
    <property type="entry name" value="P450"/>
</dbReference>
<name>A0A2I0W8U4_9ASPA</name>
<dbReference type="InterPro" id="IPR001128">
    <property type="entry name" value="Cyt_P450"/>
</dbReference>
<feature type="binding site" description="axial binding residue" evidence="9">
    <location>
        <position position="380"/>
    </location>
    <ligand>
        <name>heme</name>
        <dbReference type="ChEBI" id="CHEBI:30413"/>
    </ligand>
    <ligandPart>
        <name>Fe</name>
        <dbReference type="ChEBI" id="CHEBI:18248"/>
    </ligandPart>
</feature>
<keyword evidence="8 10" id="KW-0503">Monooxygenase</keyword>
<evidence type="ECO:0000313" key="11">
    <source>
        <dbReference type="EMBL" id="PKU72073.1"/>
    </source>
</evidence>
<dbReference type="PROSITE" id="PS00086">
    <property type="entry name" value="CYTOCHROME_P450"/>
    <property type="match status" value="1"/>
</dbReference>
<keyword evidence="5" id="KW-0521">NADP</keyword>
<accession>A0A2I0W8U4</accession>
<keyword evidence="3 9" id="KW-0349">Heme</keyword>
<dbReference type="FunFam" id="1.10.630.10:FF:000126">
    <property type="entry name" value="Predicted protein"/>
    <property type="match status" value="1"/>
</dbReference>
<dbReference type="Proteomes" id="UP000233837">
    <property type="component" value="Unassembled WGS sequence"/>
</dbReference>
<evidence type="ECO:0000313" key="12">
    <source>
        <dbReference type="Proteomes" id="UP000233837"/>
    </source>
</evidence>
<comment type="cofactor">
    <cofactor evidence="1 9">
        <name>heme</name>
        <dbReference type="ChEBI" id="CHEBI:30413"/>
    </cofactor>
</comment>
<dbReference type="InterPro" id="IPR017972">
    <property type="entry name" value="Cyt_P450_CS"/>
</dbReference>
<dbReference type="Pfam" id="PF00067">
    <property type="entry name" value="p450"/>
    <property type="match status" value="2"/>
</dbReference>
<dbReference type="GO" id="GO:0005506">
    <property type="term" value="F:iron ion binding"/>
    <property type="evidence" value="ECO:0007669"/>
    <property type="project" value="InterPro"/>
</dbReference>
<evidence type="ECO:0000256" key="9">
    <source>
        <dbReference type="PIRSR" id="PIRSR602401-1"/>
    </source>
</evidence>
<evidence type="ECO:0000256" key="4">
    <source>
        <dbReference type="ARBA" id="ARBA00022723"/>
    </source>
</evidence>
<evidence type="ECO:0000256" key="5">
    <source>
        <dbReference type="ARBA" id="ARBA00022857"/>
    </source>
</evidence>
<sequence length="444" mass="50129">MAVLILFLLFFISILFLLSSLFLTGDDRRRHLPLPPGPKGWPLLGNLLQLNSKPHQTLQTLSRSHGSNGLLHLRLGTTTVIIISSSSAASKCFRNHDVNLSSRPPNSIGKHIAYNFQDLVMAPYGLRWRMLRKLFSAHLFSNKALNDFQYVRDEEVMRLVRDLAKRETTVVDIGEMVNSCVVNALARMIVGRRMIVEGEEATKFKEMATEMTRLAGQFNVGDFLPWIDWLDDIFIAGTDTTSITIEWILAELIRHPHILARAKQELDSIVGLNRLISELDLPKFSFLHDIIKENFRLHPTVPLSVPRMAIKDCEIDGYLIPKGATLFVNIWAIGRDPVSWPNDPLEFNPDRFGPGSLHENVDVKGNDFELIPFGAGRRICAGMNLGLRMVPLVTAVLVHSFDWKLLDGQMANMIDMEESYGVTMQKARPLMAKAVPRLQPEAYI</sequence>
<gene>
    <name evidence="11" type="primary">CYP75B1</name>
    <name evidence="11" type="ORF">MA16_Dca014673</name>
</gene>
<evidence type="ECO:0000256" key="1">
    <source>
        <dbReference type="ARBA" id="ARBA00001971"/>
    </source>
</evidence>
<evidence type="ECO:0000256" key="6">
    <source>
        <dbReference type="ARBA" id="ARBA00023002"/>
    </source>
</evidence>
<dbReference type="STRING" id="906689.A0A2I0W8U4"/>
<dbReference type="SMR" id="A0A2I0W8U4"/>
<dbReference type="GO" id="GO:0016705">
    <property type="term" value="F:oxidoreductase activity, acting on paired donors, with incorporation or reduction of molecular oxygen"/>
    <property type="evidence" value="ECO:0007669"/>
    <property type="project" value="InterPro"/>
</dbReference>
<reference evidence="11 12" key="1">
    <citation type="journal article" date="2016" name="Sci. Rep.">
        <title>The Dendrobium catenatum Lindl. genome sequence provides insights into polysaccharide synthase, floral development and adaptive evolution.</title>
        <authorList>
            <person name="Zhang G.Q."/>
            <person name="Xu Q."/>
            <person name="Bian C."/>
            <person name="Tsai W.C."/>
            <person name="Yeh C.M."/>
            <person name="Liu K.W."/>
            <person name="Yoshida K."/>
            <person name="Zhang L.S."/>
            <person name="Chang S.B."/>
            <person name="Chen F."/>
            <person name="Shi Y."/>
            <person name="Su Y.Y."/>
            <person name="Zhang Y.Q."/>
            <person name="Chen L.J."/>
            <person name="Yin Y."/>
            <person name="Lin M."/>
            <person name="Huang H."/>
            <person name="Deng H."/>
            <person name="Wang Z.W."/>
            <person name="Zhu S.L."/>
            <person name="Zhao X."/>
            <person name="Deng C."/>
            <person name="Niu S.C."/>
            <person name="Huang J."/>
            <person name="Wang M."/>
            <person name="Liu G.H."/>
            <person name="Yang H.J."/>
            <person name="Xiao X.J."/>
            <person name="Hsiao Y.Y."/>
            <person name="Wu W.L."/>
            <person name="Chen Y.Y."/>
            <person name="Mitsuda N."/>
            <person name="Ohme-Takagi M."/>
            <person name="Luo Y.B."/>
            <person name="Van de Peer Y."/>
            <person name="Liu Z.J."/>
        </authorList>
    </citation>
    <scope>NUCLEOTIDE SEQUENCE [LARGE SCALE GENOMIC DNA]</scope>
    <source>
        <tissue evidence="11">The whole plant</tissue>
    </source>
</reference>
<organism evidence="11 12">
    <name type="scientific">Dendrobium catenatum</name>
    <dbReference type="NCBI Taxonomy" id="906689"/>
    <lineage>
        <taxon>Eukaryota</taxon>
        <taxon>Viridiplantae</taxon>
        <taxon>Streptophyta</taxon>
        <taxon>Embryophyta</taxon>
        <taxon>Tracheophyta</taxon>
        <taxon>Spermatophyta</taxon>
        <taxon>Magnoliopsida</taxon>
        <taxon>Liliopsida</taxon>
        <taxon>Asparagales</taxon>
        <taxon>Orchidaceae</taxon>
        <taxon>Epidendroideae</taxon>
        <taxon>Malaxideae</taxon>
        <taxon>Dendrobiinae</taxon>
        <taxon>Dendrobium</taxon>
    </lineage>
</organism>
<dbReference type="GO" id="GO:0004497">
    <property type="term" value="F:monooxygenase activity"/>
    <property type="evidence" value="ECO:0007669"/>
    <property type="project" value="UniProtKB-KW"/>
</dbReference>
<dbReference type="InterPro" id="IPR036396">
    <property type="entry name" value="Cyt_P450_sf"/>
</dbReference>
<proteinExistence type="inferred from homology"/>
<evidence type="ECO:0000256" key="7">
    <source>
        <dbReference type="ARBA" id="ARBA00023004"/>
    </source>
</evidence>
<dbReference type="PRINTS" id="PR00463">
    <property type="entry name" value="EP450I"/>
</dbReference>
<dbReference type="SUPFAM" id="SSF48264">
    <property type="entry name" value="Cytochrome P450"/>
    <property type="match status" value="1"/>
</dbReference>
<reference evidence="11 12" key="2">
    <citation type="journal article" date="2017" name="Nature">
        <title>The Apostasia genome and the evolution of orchids.</title>
        <authorList>
            <person name="Zhang G.Q."/>
            <person name="Liu K.W."/>
            <person name="Li Z."/>
            <person name="Lohaus R."/>
            <person name="Hsiao Y.Y."/>
            <person name="Niu S.C."/>
            <person name="Wang J.Y."/>
            <person name="Lin Y.C."/>
            <person name="Xu Q."/>
            <person name="Chen L.J."/>
            <person name="Yoshida K."/>
            <person name="Fujiwara S."/>
            <person name="Wang Z.W."/>
            <person name="Zhang Y.Q."/>
            <person name="Mitsuda N."/>
            <person name="Wang M."/>
            <person name="Liu G.H."/>
            <person name="Pecoraro L."/>
            <person name="Huang H.X."/>
            <person name="Xiao X.J."/>
            <person name="Lin M."/>
            <person name="Wu X.Y."/>
            <person name="Wu W.L."/>
            <person name="Chen Y.Y."/>
            <person name="Chang S.B."/>
            <person name="Sakamoto S."/>
            <person name="Ohme-Takagi M."/>
            <person name="Yagi M."/>
            <person name="Zeng S.J."/>
            <person name="Shen C.Y."/>
            <person name="Yeh C.M."/>
            <person name="Luo Y.B."/>
            <person name="Tsai W.C."/>
            <person name="Van de Peer Y."/>
            <person name="Liu Z.J."/>
        </authorList>
    </citation>
    <scope>NUCLEOTIDE SEQUENCE [LARGE SCALE GENOMIC DNA]</scope>
    <source>
        <tissue evidence="11">The whole plant</tissue>
    </source>
</reference>
<dbReference type="AlphaFoldDB" id="A0A2I0W8U4"/>
<dbReference type="PANTHER" id="PTHR47944">
    <property type="entry name" value="CYTOCHROME P450 98A9"/>
    <property type="match status" value="1"/>
</dbReference>
<keyword evidence="6 10" id="KW-0560">Oxidoreductase</keyword>
<dbReference type="GO" id="GO:0020037">
    <property type="term" value="F:heme binding"/>
    <property type="evidence" value="ECO:0007669"/>
    <property type="project" value="InterPro"/>
</dbReference>
<keyword evidence="7 9" id="KW-0408">Iron</keyword>
<protein>
    <submittedName>
        <fullName evidence="11">Flavonoid 3'-monooxygenase</fullName>
    </submittedName>
</protein>
<evidence type="ECO:0000256" key="2">
    <source>
        <dbReference type="ARBA" id="ARBA00010617"/>
    </source>
</evidence>
<keyword evidence="12" id="KW-1185">Reference proteome</keyword>
<dbReference type="Gene3D" id="1.10.630.10">
    <property type="entry name" value="Cytochrome P450"/>
    <property type="match status" value="2"/>
</dbReference>
<keyword evidence="4 9" id="KW-0479">Metal-binding</keyword>
<dbReference type="InterPro" id="IPR002401">
    <property type="entry name" value="Cyt_P450_E_grp-I"/>
</dbReference>
<dbReference type="PANTHER" id="PTHR47944:SF18">
    <property type="entry name" value="FLAVONOID 3'-MONOOXYGENASE"/>
    <property type="match status" value="1"/>
</dbReference>
<dbReference type="EMBL" id="KZ502844">
    <property type="protein sequence ID" value="PKU72073.1"/>
    <property type="molecule type" value="Genomic_DNA"/>
</dbReference>
<evidence type="ECO:0000256" key="10">
    <source>
        <dbReference type="RuleBase" id="RU000461"/>
    </source>
</evidence>
<evidence type="ECO:0000256" key="8">
    <source>
        <dbReference type="ARBA" id="ARBA00023033"/>
    </source>
</evidence>